<comment type="caution">
    <text evidence="1">The sequence shown here is derived from an EMBL/GenBank/DDBJ whole genome shotgun (WGS) entry which is preliminary data.</text>
</comment>
<dbReference type="PANTHER" id="PTHR33710:SF62">
    <property type="entry name" value="DUF4283 DOMAIN PROTEIN"/>
    <property type="match status" value="1"/>
</dbReference>
<dbReference type="EMBL" id="BAABME010002996">
    <property type="protein sequence ID" value="GAA0156990.1"/>
    <property type="molecule type" value="Genomic_DNA"/>
</dbReference>
<reference evidence="1 2" key="1">
    <citation type="submission" date="2024-01" db="EMBL/GenBank/DDBJ databases">
        <title>The complete chloroplast genome sequence of Lithospermum erythrorhizon: insights into the phylogenetic relationship among Boraginaceae species and the maternal lineages of purple gromwells.</title>
        <authorList>
            <person name="Okada T."/>
            <person name="Watanabe K."/>
        </authorList>
    </citation>
    <scope>NUCLEOTIDE SEQUENCE [LARGE SCALE GENOMIC DNA]</scope>
</reference>
<proteinExistence type="predicted"/>
<evidence type="ECO:0000313" key="2">
    <source>
        <dbReference type="Proteomes" id="UP001454036"/>
    </source>
</evidence>
<keyword evidence="2" id="KW-1185">Reference proteome</keyword>
<name>A0AAV3Q0G6_LITER</name>
<evidence type="ECO:0000313" key="1">
    <source>
        <dbReference type="EMBL" id="GAA0156990.1"/>
    </source>
</evidence>
<dbReference type="PANTHER" id="PTHR33710">
    <property type="entry name" value="BNAC02G09200D PROTEIN"/>
    <property type="match status" value="1"/>
</dbReference>
<dbReference type="Gene3D" id="3.60.10.10">
    <property type="entry name" value="Endonuclease/exonuclease/phosphatase"/>
    <property type="match status" value="1"/>
</dbReference>
<dbReference type="InterPro" id="IPR036691">
    <property type="entry name" value="Endo/exonu/phosph_ase_sf"/>
</dbReference>
<protein>
    <submittedName>
        <fullName evidence="1">Uncharacterized protein</fullName>
    </submittedName>
</protein>
<dbReference type="Proteomes" id="UP001454036">
    <property type="component" value="Unassembled WGS sequence"/>
</dbReference>
<organism evidence="1 2">
    <name type="scientific">Lithospermum erythrorhizon</name>
    <name type="common">Purple gromwell</name>
    <name type="synonym">Lithospermum officinale var. erythrorhizon</name>
    <dbReference type="NCBI Taxonomy" id="34254"/>
    <lineage>
        <taxon>Eukaryota</taxon>
        <taxon>Viridiplantae</taxon>
        <taxon>Streptophyta</taxon>
        <taxon>Embryophyta</taxon>
        <taxon>Tracheophyta</taxon>
        <taxon>Spermatophyta</taxon>
        <taxon>Magnoliopsida</taxon>
        <taxon>eudicotyledons</taxon>
        <taxon>Gunneridae</taxon>
        <taxon>Pentapetalae</taxon>
        <taxon>asterids</taxon>
        <taxon>lamiids</taxon>
        <taxon>Boraginales</taxon>
        <taxon>Boraginaceae</taxon>
        <taxon>Boraginoideae</taxon>
        <taxon>Lithospermeae</taxon>
        <taxon>Lithospermum</taxon>
    </lineage>
</organism>
<dbReference type="SUPFAM" id="SSF56219">
    <property type="entry name" value="DNase I-like"/>
    <property type="match status" value="1"/>
</dbReference>
<accession>A0AAV3Q0G6</accession>
<dbReference type="AlphaFoldDB" id="A0AAV3Q0G6"/>
<sequence>MDARGRKGGLALLWTRSLDVEVKSLSSHHIEAIIKDGNSSGWRFLENFRQVVEECGLIDLGYFGFPFTWCNNFVSPYSTRARLDRALASKDWRDTFPNARLSLLSTNTSDHTPIYLNLGTKSNVVLKTRSRFRFEEGWCLYEESKGVVVDAWNKTQGMIRGIIISWKIKQEELDVIQQGVIELDVIQQGVITTTSKVNVILLAKDIDKLREADDMYWCQRSRAFSRVKGDRKTTYFQALAAQRGKSNLITALQDSDGFNREAEVHLEKEFTTEEVKQCLFSMAKTKAPGYDGMPAIFY</sequence>
<gene>
    <name evidence="1" type="ORF">LIER_14350</name>
</gene>